<dbReference type="InterPro" id="IPR000008">
    <property type="entry name" value="C2_dom"/>
</dbReference>
<gene>
    <name evidence="3" type="ORF">P43SY_000502</name>
</gene>
<feature type="compositionally biased region" description="Acidic residues" evidence="1">
    <location>
        <begin position="262"/>
        <end position="272"/>
    </location>
</feature>
<evidence type="ECO:0000313" key="4">
    <source>
        <dbReference type="Proteomes" id="UP001209570"/>
    </source>
</evidence>
<feature type="compositionally biased region" description="Low complexity" evidence="1">
    <location>
        <begin position="81"/>
        <end position="91"/>
    </location>
</feature>
<feature type="compositionally biased region" description="Basic and acidic residues" evidence="1">
    <location>
        <begin position="225"/>
        <end position="243"/>
    </location>
</feature>
<evidence type="ECO:0000256" key="1">
    <source>
        <dbReference type="SAM" id="MobiDB-lite"/>
    </source>
</evidence>
<comment type="caution">
    <text evidence="3">The sequence shown here is derived from an EMBL/GenBank/DDBJ whole genome shotgun (WGS) entry which is preliminary data.</text>
</comment>
<feature type="domain" description="C2" evidence="2">
    <location>
        <begin position="1"/>
        <end position="178"/>
    </location>
</feature>
<dbReference type="InterPro" id="IPR035892">
    <property type="entry name" value="C2_domain_sf"/>
</dbReference>
<name>A0AAD5M5G0_PYTIN</name>
<evidence type="ECO:0000259" key="2">
    <source>
        <dbReference type="PROSITE" id="PS50004"/>
    </source>
</evidence>
<dbReference type="Pfam" id="PF00168">
    <property type="entry name" value="C2"/>
    <property type="match status" value="1"/>
</dbReference>
<evidence type="ECO:0000313" key="3">
    <source>
        <dbReference type="EMBL" id="KAJ0405091.1"/>
    </source>
</evidence>
<keyword evidence="4" id="KW-1185">Reference proteome</keyword>
<dbReference type="AlphaFoldDB" id="A0AAD5M5G0"/>
<feature type="compositionally biased region" description="Basic and acidic residues" evidence="1">
    <location>
        <begin position="252"/>
        <end position="261"/>
    </location>
</feature>
<dbReference type="EMBL" id="JAKCXM010000050">
    <property type="protein sequence ID" value="KAJ0405091.1"/>
    <property type="molecule type" value="Genomic_DNA"/>
</dbReference>
<organism evidence="3 4">
    <name type="scientific">Pythium insidiosum</name>
    <name type="common">Pythiosis disease agent</name>
    <dbReference type="NCBI Taxonomy" id="114742"/>
    <lineage>
        <taxon>Eukaryota</taxon>
        <taxon>Sar</taxon>
        <taxon>Stramenopiles</taxon>
        <taxon>Oomycota</taxon>
        <taxon>Peronosporomycetes</taxon>
        <taxon>Pythiales</taxon>
        <taxon>Pythiaceae</taxon>
        <taxon>Pythium</taxon>
    </lineage>
</organism>
<proteinExistence type="predicted"/>
<accession>A0AAD5M5G0</accession>
<sequence length="334" mass="36943">MSAATGYSHAHDARRKRLLLRVHSTKQLHHASSSLGVYCKLYLGDTPMVNGSQRSLFSKRSSSDEYPPARGSMSRSTFDESSSAPSSNSSSDGGAAVIDSSPHGAHRIFRTGAVLHDASNPDEPVVWDQNFDVLVLDPTKEILSVRVKSRHRLYPAVLGVLAIKLKQLKVGHAVDQWFPLTKGDKEVARLRLQLVLAPLDPHESHPDEAIDRLLIAAAQWKKPDDCTPPAIRRDSSGGDDAVHKPLYVKKAKTNETRSKESEAEENEDKDDYELDDNEELYRHATGFVGGATVGGGIALPYQSADTDEIYNGAYQQFLIHFNTIHPQLIRMWLT</sequence>
<feature type="region of interest" description="Disordered" evidence="1">
    <location>
        <begin position="53"/>
        <end position="97"/>
    </location>
</feature>
<reference evidence="3" key="1">
    <citation type="submission" date="2021-12" db="EMBL/GenBank/DDBJ databases">
        <title>Prjna785345.</title>
        <authorList>
            <person name="Rujirawat T."/>
            <person name="Krajaejun T."/>
        </authorList>
    </citation>
    <scope>NUCLEOTIDE SEQUENCE</scope>
    <source>
        <strain evidence="3">Pi057C3</strain>
    </source>
</reference>
<dbReference type="SUPFAM" id="SSF49562">
    <property type="entry name" value="C2 domain (Calcium/lipid-binding domain, CaLB)"/>
    <property type="match status" value="1"/>
</dbReference>
<feature type="region of interest" description="Disordered" evidence="1">
    <location>
        <begin position="225"/>
        <end position="272"/>
    </location>
</feature>
<dbReference type="PROSITE" id="PS50004">
    <property type="entry name" value="C2"/>
    <property type="match status" value="1"/>
</dbReference>
<dbReference type="Gene3D" id="2.60.40.150">
    <property type="entry name" value="C2 domain"/>
    <property type="match status" value="1"/>
</dbReference>
<dbReference type="Proteomes" id="UP001209570">
    <property type="component" value="Unassembled WGS sequence"/>
</dbReference>
<dbReference type="CDD" id="cd00030">
    <property type="entry name" value="C2"/>
    <property type="match status" value="1"/>
</dbReference>
<protein>
    <recommendedName>
        <fullName evidence="2">C2 domain-containing protein</fullName>
    </recommendedName>
</protein>